<keyword evidence="3" id="KW-1185">Reference proteome</keyword>
<evidence type="ECO:0000313" key="3">
    <source>
        <dbReference type="Proteomes" id="UP000322080"/>
    </source>
</evidence>
<dbReference type="PANTHER" id="PTHR21015">
    <property type="entry name" value="UDP-N-ACETYLGLUCOSAMINE--N-ACETYLMURAMYL-(PENTAPEPTIDE) PYROPHOSPHORYL-UNDECAPRENOL N-ACETYLGLUCOSAMINE TRANSFERASE 1"/>
    <property type="match status" value="1"/>
</dbReference>
<dbReference type="Proteomes" id="UP000322080">
    <property type="component" value="Unassembled WGS sequence"/>
</dbReference>
<name>A0A5D0RJ24_9RHOB</name>
<dbReference type="SUPFAM" id="SSF53756">
    <property type="entry name" value="UDP-Glycosyltransferase/glycogen phosphorylase"/>
    <property type="match status" value="1"/>
</dbReference>
<evidence type="ECO:0000259" key="1">
    <source>
        <dbReference type="Pfam" id="PF04101"/>
    </source>
</evidence>
<dbReference type="EMBL" id="VSIY01000006">
    <property type="protein sequence ID" value="TYB81452.1"/>
    <property type="molecule type" value="Genomic_DNA"/>
</dbReference>
<gene>
    <name evidence="2" type="ORF">FVF75_10120</name>
</gene>
<reference evidence="2 3" key="1">
    <citation type="submission" date="2019-08" db="EMBL/GenBank/DDBJ databases">
        <title>Identification of a novel species of the genus Boseongicola.</title>
        <authorList>
            <person name="Zhang X.-Q."/>
        </authorList>
    </citation>
    <scope>NUCLEOTIDE SEQUENCE [LARGE SCALE GENOMIC DNA]</scope>
    <source>
        <strain evidence="2 3">HY14</strain>
    </source>
</reference>
<dbReference type="AlphaFoldDB" id="A0A5D0RJ24"/>
<dbReference type="Gene3D" id="3.40.50.2000">
    <property type="entry name" value="Glycogen Phosphorylase B"/>
    <property type="match status" value="1"/>
</dbReference>
<feature type="domain" description="Glycosyl transferase family 28 C-terminal" evidence="1">
    <location>
        <begin position="592"/>
        <end position="653"/>
    </location>
</feature>
<accession>A0A5D0RJ24</accession>
<sequence>MIIIDAGQRTDQSFEARLIFAQSLRRAGYPAVLDDRTLPEPLHRTQKYDLASLAVRPDRGAPDGVIVLAANSVSDATLASLRSYALEPDRPVVALGRFASRQERFGAGGRIAFAIGREPEVIDLTELQPAPLISGCIAPLLGALHPSDAPVATNLPRLLLYLPGDLAEHPDNAGGLAQLDASRSILAATITSASGKAALEARGGPGGLRRVYAYAELAPDTLGSQTDIAVIMGAGSPGVRIGQICAEVLARGGVVIDGTEVGSLAASGAPVVRGPQTLALIPGFVEHEILPRLPEIKAEVRASEWTRRNRLENLASCLPFGRDPGATCAMLTSKGAPERAPRTMFLPTNGVGLGHAQRCALIAREMPAGNAVSFTAFPSCVELIERRGFPCRPLVQKSAAHVDPFANDMVNHRRLGRWLSPGDRLIFDGVFVFDSIYRTIQERGLDATWIRRGLWRTHQTNTAALSREHVFNQVIVPEEAFDELNQHYSFGAHIRHVGPIVQAASTNAARNRSTRAAIARHLGRDFDRMVVSMLGGGQAADRGPQLQTIAAALEARPDTLHLVVVWPNAQVAPGLMLWNNTRVVRSLDALRLAQAADLVVTAVGYNSFHEMLYNRIPALFVPQTAPFMDDQERRARSAVDRGLAEMVLPEDLLLLERRLGALIADGGTDELRRRLNDATLRRPGNAEAAAYISGGQDDARRLA</sequence>
<protein>
    <recommendedName>
        <fullName evidence="1">Glycosyl transferase family 28 C-terminal domain-containing protein</fullName>
    </recommendedName>
</protein>
<evidence type="ECO:0000313" key="2">
    <source>
        <dbReference type="EMBL" id="TYB81452.1"/>
    </source>
</evidence>
<comment type="caution">
    <text evidence="2">The sequence shown here is derived from an EMBL/GenBank/DDBJ whole genome shotgun (WGS) entry which is preliminary data.</text>
</comment>
<dbReference type="InterPro" id="IPR007235">
    <property type="entry name" value="Glyco_trans_28_C"/>
</dbReference>
<dbReference type="GO" id="GO:0016758">
    <property type="term" value="F:hexosyltransferase activity"/>
    <property type="evidence" value="ECO:0007669"/>
    <property type="project" value="InterPro"/>
</dbReference>
<dbReference type="PANTHER" id="PTHR21015:SF28">
    <property type="entry name" value="SLL1722 PROTEIN"/>
    <property type="match status" value="1"/>
</dbReference>
<dbReference type="RefSeq" id="WP_148377847.1">
    <property type="nucleotide sequence ID" value="NZ_VSIY01000006.1"/>
</dbReference>
<dbReference type="Pfam" id="PF04101">
    <property type="entry name" value="Glyco_tran_28_C"/>
    <property type="match status" value="1"/>
</dbReference>
<organism evidence="2 3">
    <name type="scientific">Maritimibacter fusiformis</name>
    <dbReference type="NCBI Taxonomy" id="2603819"/>
    <lineage>
        <taxon>Bacteria</taxon>
        <taxon>Pseudomonadati</taxon>
        <taxon>Pseudomonadota</taxon>
        <taxon>Alphaproteobacteria</taxon>
        <taxon>Rhodobacterales</taxon>
        <taxon>Roseobacteraceae</taxon>
        <taxon>Maritimibacter</taxon>
    </lineage>
</organism>
<proteinExistence type="predicted"/>